<evidence type="ECO:0008006" key="4">
    <source>
        <dbReference type="Google" id="ProtNLM"/>
    </source>
</evidence>
<organism evidence="2 3">
    <name type="scientific">Corynespora cassiicola Philippines</name>
    <dbReference type="NCBI Taxonomy" id="1448308"/>
    <lineage>
        <taxon>Eukaryota</taxon>
        <taxon>Fungi</taxon>
        <taxon>Dikarya</taxon>
        <taxon>Ascomycota</taxon>
        <taxon>Pezizomycotina</taxon>
        <taxon>Dothideomycetes</taxon>
        <taxon>Pleosporomycetidae</taxon>
        <taxon>Pleosporales</taxon>
        <taxon>Corynesporascaceae</taxon>
        <taxon>Corynespora</taxon>
    </lineage>
</organism>
<keyword evidence="1" id="KW-0812">Transmembrane</keyword>
<keyword evidence="1" id="KW-0472">Membrane</keyword>
<dbReference type="Proteomes" id="UP000240883">
    <property type="component" value="Unassembled WGS sequence"/>
</dbReference>
<gene>
    <name evidence="2" type="ORF">BS50DRAFT_580192</name>
</gene>
<proteinExistence type="predicted"/>
<dbReference type="OrthoDB" id="3792657at2759"/>
<reference evidence="2 3" key="1">
    <citation type="journal article" date="2018" name="Front. Microbiol.">
        <title>Genome-Wide Analysis of Corynespora cassiicola Leaf Fall Disease Putative Effectors.</title>
        <authorList>
            <person name="Lopez D."/>
            <person name="Ribeiro S."/>
            <person name="Label P."/>
            <person name="Fumanal B."/>
            <person name="Venisse J.S."/>
            <person name="Kohler A."/>
            <person name="de Oliveira R.R."/>
            <person name="Labutti K."/>
            <person name="Lipzen A."/>
            <person name="Lail K."/>
            <person name="Bauer D."/>
            <person name="Ohm R.A."/>
            <person name="Barry K.W."/>
            <person name="Spatafora J."/>
            <person name="Grigoriev I.V."/>
            <person name="Martin F.M."/>
            <person name="Pujade-Renaud V."/>
        </authorList>
    </citation>
    <scope>NUCLEOTIDE SEQUENCE [LARGE SCALE GENOMIC DNA]</scope>
    <source>
        <strain evidence="2 3">Philippines</strain>
    </source>
</reference>
<keyword evidence="1" id="KW-1133">Transmembrane helix</keyword>
<sequence length="249" mass="26579">MKHGTPLNVLCVLFCHILVVASAVLSLLCILAGVRPGWLDSFYILRISVSDGAIAETVDKIPGVGDVFGTAADQLFEKAGLPDSITLYAVSYCSTTPTVMGSESVQCALRSSSSFGVAVVLRVVLAFLYAVGVVACTVSLTCSMIALDKKNWMHHRYPSLPWTCMALLPVLFASTIVTLVACSIHMAMAEGLPRAFFSIEIGAKFLAISWSALLCTALPLILIGVEKRRCDKKGRHAASHPLVPSLHSV</sequence>
<evidence type="ECO:0000313" key="2">
    <source>
        <dbReference type="EMBL" id="PSN59176.1"/>
    </source>
</evidence>
<dbReference type="EMBL" id="KZ678163">
    <property type="protein sequence ID" value="PSN59176.1"/>
    <property type="molecule type" value="Genomic_DNA"/>
</dbReference>
<feature type="transmembrane region" description="Helical" evidence="1">
    <location>
        <begin position="119"/>
        <end position="147"/>
    </location>
</feature>
<feature type="transmembrane region" description="Helical" evidence="1">
    <location>
        <begin position="7"/>
        <end position="34"/>
    </location>
</feature>
<accession>A0A2T2N1Q3</accession>
<feature type="transmembrane region" description="Helical" evidence="1">
    <location>
        <begin position="207"/>
        <end position="225"/>
    </location>
</feature>
<dbReference type="AlphaFoldDB" id="A0A2T2N1Q3"/>
<evidence type="ECO:0000256" key="1">
    <source>
        <dbReference type="SAM" id="Phobius"/>
    </source>
</evidence>
<evidence type="ECO:0000313" key="3">
    <source>
        <dbReference type="Proteomes" id="UP000240883"/>
    </source>
</evidence>
<protein>
    <recommendedName>
        <fullName evidence="4">Integral membrane protein-like protein</fullName>
    </recommendedName>
</protein>
<feature type="non-terminal residue" evidence="2">
    <location>
        <position position="249"/>
    </location>
</feature>
<feature type="transmembrane region" description="Helical" evidence="1">
    <location>
        <begin position="159"/>
        <end position="187"/>
    </location>
</feature>
<name>A0A2T2N1Q3_CORCC</name>
<keyword evidence="3" id="KW-1185">Reference proteome</keyword>